<gene>
    <name evidence="1" type="primary">197</name>
    <name evidence="1" type="ORF">SEA_SIXAMA_197</name>
</gene>
<organism evidence="1 2">
    <name type="scientific">Gordonia phage Sixama</name>
    <dbReference type="NCBI Taxonomy" id="2653271"/>
    <lineage>
        <taxon>Viruses</taxon>
        <taxon>Duplodnaviria</taxon>
        <taxon>Heunggongvirae</taxon>
        <taxon>Uroviricota</taxon>
        <taxon>Caudoviricetes</taxon>
        <taxon>Sixamavirus</taxon>
        <taxon>Sixamavirus sixama</taxon>
    </lineage>
</organism>
<dbReference type="EMBL" id="MN484601">
    <property type="protein sequence ID" value="QGF20347.1"/>
    <property type="molecule type" value="Genomic_DNA"/>
</dbReference>
<protein>
    <submittedName>
        <fullName evidence="1">Uncharacterized protein</fullName>
    </submittedName>
</protein>
<accession>A0A5Q2F4C3</accession>
<keyword evidence="2" id="KW-1185">Reference proteome</keyword>
<dbReference type="GeneID" id="77924364"/>
<sequence length="81" mass="9365">MISNCYPRGAESINLLSRVDLRGWVSNVYIDAMNEALSLGSERHEHQDWVDNMGQGGISSHACTCETWCTFFIWRERQKRT</sequence>
<dbReference type="KEGG" id="vg:77924364"/>
<evidence type="ECO:0000313" key="1">
    <source>
        <dbReference type="EMBL" id="QGF20347.1"/>
    </source>
</evidence>
<dbReference type="Proteomes" id="UP000400849">
    <property type="component" value="Segment"/>
</dbReference>
<proteinExistence type="predicted"/>
<reference evidence="1 2" key="1">
    <citation type="submission" date="2019-09" db="EMBL/GenBank/DDBJ databases">
        <authorList>
            <person name="Christie C.A."/>
            <person name="Diallo A.S."/>
            <person name="Dixon Z."/>
            <person name="McIntosh P.M."/>
            <person name="Murthy K.H."/>
            <person name="Rosen M.G."/>
            <person name="Simpson L.M."/>
            <person name="Koustas K."/>
            <person name="Fogarty M.P."/>
            <person name="Molloy S.D."/>
            <person name="Garlena R.A."/>
            <person name="Russell D.A."/>
            <person name="Pope W.H."/>
            <person name="Jacobs-Sera D."/>
            <person name="Hatfull G.F."/>
        </authorList>
    </citation>
    <scope>NUCLEOTIDE SEQUENCE [LARGE SCALE GENOMIC DNA]</scope>
</reference>
<dbReference type="RefSeq" id="YP_010648877.1">
    <property type="nucleotide sequence ID" value="NC_070762.1"/>
</dbReference>
<name>A0A5Q2F4C3_9CAUD</name>
<evidence type="ECO:0000313" key="2">
    <source>
        <dbReference type="Proteomes" id="UP000400849"/>
    </source>
</evidence>